<gene>
    <name evidence="1" type="ORF">I8Y21_005348</name>
</gene>
<accession>A0AAN5LD57</accession>
<sequence>MRNRKRINTRYKYKARNAAPDDAVHQAKALATRFNVTPGPLYSVRYHASNCQPGSMVHMMKADAVQISAQETCGLPTIQFDNQVDIVFQI</sequence>
<dbReference type="Proteomes" id="UP000856143">
    <property type="component" value="Unassembled WGS sequence"/>
</dbReference>
<dbReference type="AlphaFoldDB" id="A0AAN5LD57"/>
<reference evidence="1" key="2">
    <citation type="submission" date="2020-11" db="EMBL/GenBank/DDBJ databases">
        <authorList>
            <consortium name="NCBI Pathogen Detection Project"/>
        </authorList>
    </citation>
    <scope>NUCLEOTIDE SEQUENCE</scope>
    <source>
        <strain evidence="1">R404</strain>
    </source>
</reference>
<comment type="caution">
    <text evidence="1">The sequence shown here is derived from an EMBL/GenBank/DDBJ whole genome shotgun (WGS) entry which is preliminary data.</text>
</comment>
<dbReference type="Gene3D" id="3.30.110.170">
    <property type="entry name" value="Protein of unknown function (DUF541), domain 1"/>
    <property type="match status" value="1"/>
</dbReference>
<dbReference type="InterPro" id="IPR007497">
    <property type="entry name" value="SIMPL/DUF541"/>
</dbReference>
<proteinExistence type="predicted"/>
<reference evidence="1" key="1">
    <citation type="journal article" date="2018" name="Genome Biol.">
        <title>SKESA: strategic k-mer extension for scrupulous assemblies.</title>
        <authorList>
            <person name="Souvorov A."/>
            <person name="Agarwala R."/>
            <person name="Lipman D.J."/>
        </authorList>
    </citation>
    <scope>NUCLEOTIDE SEQUENCE</scope>
    <source>
        <strain evidence="1">R404</strain>
    </source>
</reference>
<name>A0AAN5LD57_KLEOX</name>
<evidence type="ECO:0000313" key="1">
    <source>
        <dbReference type="EMBL" id="HAT1684553.1"/>
    </source>
</evidence>
<protein>
    <submittedName>
        <fullName evidence="1">Uncharacterized protein</fullName>
    </submittedName>
</protein>
<organism evidence="1 2">
    <name type="scientific">Klebsiella oxytoca</name>
    <dbReference type="NCBI Taxonomy" id="571"/>
    <lineage>
        <taxon>Bacteria</taxon>
        <taxon>Pseudomonadati</taxon>
        <taxon>Pseudomonadota</taxon>
        <taxon>Gammaproteobacteria</taxon>
        <taxon>Enterobacterales</taxon>
        <taxon>Enterobacteriaceae</taxon>
        <taxon>Klebsiella/Raoultella group</taxon>
        <taxon>Klebsiella</taxon>
    </lineage>
</organism>
<dbReference type="Pfam" id="PF04402">
    <property type="entry name" value="SIMPL"/>
    <property type="match status" value="1"/>
</dbReference>
<dbReference type="EMBL" id="DACSEO010000104">
    <property type="protein sequence ID" value="HAT1684553.1"/>
    <property type="molecule type" value="Genomic_DNA"/>
</dbReference>
<evidence type="ECO:0000313" key="2">
    <source>
        <dbReference type="Proteomes" id="UP000856143"/>
    </source>
</evidence>